<reference evidence="2" key="1">
    <citation type="submission" date="2020-09" db="EMBL/GenBank/DDBJ databases">
        <authorList>
            <person name="Kim M.K."/>
        </authorList>
    </citation>
    <scope>NUCLEOTIDE SEQUENCE</scope>
    <source>
        <strain evidence="2">BT702</strain>
    </source>
</reference>
<dbReference type="RefSeq" id="WP_190885711.1">
    <property type="nucleotide sequence ID" value="NZ_JACWZY010000002.1"/>
</dbReference>
<feature type="chain" id="PRO_5037357822" description="T9SS type A sorting domain-containing protein" evidence="1">
    <location>
        <begin position="22"/>
        <end position="134"/>
    </location>
</feature>
<keyword evidence="3" id="KW-1185">Reference proteome</keyword>
<dbReference type="EMBL" id="JACWZY010000002">
    <property type="protein sequence ID" value="MBD2699875.1"/>
    <property type="molecule type" value="Genomic_DNA"/>
</dbReference>
<evidence type="ECO:0000313" key="2">
    <source>
        <dbReference type="EMBL" id="MBD2699875.1"/>
    </source>
</evidence>
<sequence>MKTLIKSFALALSLGIVTASATLTEAKPIGIKDPSSAVSYQTGIYTSKDNKLNIALNKELGGTVDVKFKNNEGTVLFSERLGKNETAYRTRLNLGELPDGVYQVEITNGVETQKHVVTIKTEQPATSGRVVAMN</sequence>
<evidence type="ECO:0000256" key="1">
    <source>
        <dbReference type="SAM" id="SignalP"/>
    </source>
</evidence>
<feature type="signal peptide" evidence="1">
    <location>
        <begin position="1"/>
        <end position="21"/>
    </location>
</feature>
<name>A0A926Y0U3_9BACT</name>
<comment type="caution">
    <text evidence="2">The sequence shown here is derived from an EMBL/GenBank/DDBJ whole genome shotgun (WGS) entry which is preliminary data.</text>
</comment>
<keyword evidence="1" id="KW-0732">Signal</keyword>
<dbReference type="Proteomes" id="UP000598820">
    <property type="component" value="Unassembled WGS sequence"/>
</dbReference>
<protein>
    <recommendedName>
        <fullName evidence="4">T9SS type A sorting domain-containing protein</fullName>
    </recommendedName>
</protein>
<accession>A0A926Y0U3</accession>
<evidence type="ECO:0008006" key="4">
    <source>
        <dbReference type="Google" id="ProtNLM"/>
    </source>
</evidence>
<organism evidence="2 3">
    <name type="scientific">Spirosoma profusum</name>
    <dbReference type="NCBI Taxonomy" id="2771354"/>
    <lineage>
        <taxon>Bacteria</taxon>
        <taxon>Pseudomonadati</taxon>
        <taxon>Bacteroidota</taxon>
        <taxon>Cytophagia</taxon>
        <taxon>Cytophagales</taxon>
        <taxon>Cytophagaceae</taxon>
        <taxon>Spirosoma</taxon>
    </lineage>
</organism>
<proteinExistence type="predicted"/>
<dbReference type="AlphaFoldDB" id="A0A926Y0U3"/>
<evidence type="ECO:0000313" key="3">
    <source>
        <dbReference type="Proteomes" id="UP000598820"/>
    </source>
</evidence>
<gene>
    <name evidence="2" type="ORF">IC229_04460</name>
</gene>